<reference evidence="1 2" key="1">
    <citation type="submission" date="2013-12" db="EMBL/GenBank/DDBJ databases">
        <title>Genome and proteome characterization of Caldibacillus debilis GB1 derived from a cellulolytic aero-tolerant co-culture.</title>
        <authorList>
            <person name="Wushke S.T."/>
            <person name="Zhang X."/>
            <person name="Fristensky B."/>
            <person name="Wilkins J.A."/>
            <person name="Levin D.B."/>
            <person name="Sparling R."/>
        </authorList>
    </citation>
    <scope>NUCLEOTIDE SEQUENCE [LARGE SCALE GENOMIC DNA]</scope>
    <source>
        <strain evidence="1 2">GB1</strain>
    </source>
</reference>
<evidence type="ECO:0000313" key="2">
    <source>
        <dbReference type="Proteomes" id="UP000286235"/>
    </source>
</evidence>
<dbReference type="EMBL" id="AZRV01000011">
    <property type="protein sequence ID" value="RKO62929.1"/>
    <property type="molecule type" value="Genomic_DNA"/>
</dbReference>
<dbReference type="Proteomes" id="UP000286235">
    <property type="component" value="Unassembled WGS sequence"/>
</dbReference>
<proteinExistence type="predicted"/>
<gene>
    <name evidence="1" type="ORF">Cdeb_00015</name>
</gene>
<protein>
    <submittedName>
        <fullName evidence="1">Uncharacterized protein</fullName>
    </submittedName>
</protein>
<evidence type="ECO:0000313" key="1">
    <source>
        <dbReference type="EMBL" id="RKO62929.1"/>
    </source>
</evidence>
<comment type="caution">
    <text evidence="1">The sequence shown here is derived from an EMBL/GenBank/DDBJ whole genome shotgun (WGS) entry which is preliminary data.</text>
</comment>
<sequence>MAKPAILLLGIAHLENPDNGDFLNPVTDGILSP</sequence>
<name>A0A420VH21_9BACI</name>
<organism evidence="1 2">
    <name type="scientific">Caldibacillus debilis GB1</name>
    <dbReference type="NCBI Taxonomy" id="1339248"/>
    <lineage>
        <taxon>Bacteria</taxon>
        <taxon>Bacillati</taxon>
        <taxon>Bacillota</taxon>
        <taxon>Bacilli</taxon>
        <taxon>Bacillales</taxon>
        <taxon>Bacillaceae</taxon>
        <taxon>Caldibacillus</taxon>
    </lineage>
</organism>
<keyword evidence="2" id="KW-1185">Reference proteome</keyword>
<accession>A0A420VH21</accession>
<dbReference type="AlphaFoldDB" id="A0A420VH21"/>